<evidence type="ECO:0000313" key="6">
    <source>
        <dbReference type="EMBL" id="PYE56229.1"/>
    </source>
</evidence>
<dbReference type="Pfam" id="PF00393">
    <property type="entry name" value="6PGD"/>
    <property type="match status" value="1"/>
</dbReference>
<dbReference type="InterPro" id="IPR004849">
    <property type="entry name" value="6DGDH_YqeC"/>
</dbReference>
<dbReference type="Gene3D" id="3.40.50.720">
    <property type="entry name" value="NAD(P)-binding Rossmann-like Domain"/>
    <property type="match status" value="1"/>
</dbReference>
<dbReference type="NCBIfam" id="TIGR00872">
    <property type="entry name" value="gnd_rel"/>
    <property type="match status" value="1"/>
</dbReference>
<feature type="region of interest" description="Disordered" evidence="4">
    <location>
        <begin position="300"/>
        <end position="329"/>
    </location>
</feature>
<comment type="similarity">
    <text evidence="1">Belongs to the 6-phosphogluconate dehydrogenase family.</text>
</comment>
<keyword evidence="2" id="KW-0560">Oxidoreductase</keyword>
<keyword evidence="7" id="KW-1185">Reference proteome</keyword>
<dbReference type="SUPFAM" id="SSF48179">
    <property type="entry name" value="6-phosphogluconate dehydrogenase C-terminal domain-like"/>
    <property type="match status" value="1"/>
</dbReference>
<dbReference type="InterPro" id="IPR013328">
    <property type="entry name" value="6PGD_dom2"/>
</dbReference>
<sequence length="329" mass="34916">MIGLGKMGGNMTARLLRGGQEVVAYDLTPANVKSVQDMGAIPALDLDALISNLAAPRAVWIMVPAGAPTESTIQLLVDRLSPGDIIIDGGNSKWTDSQRRAEMLKDKGLNFVDVGTSGGIWGLTEGYCMMVGGDTQVVESLRPIFEALAPAPSKGWGHVGPSGAGHYTKMVHNGIEYGMMQALAEGFELMRARHELVGDVSQVADIWRTGSVIRSWLLDLTADALLGNPALDELSDYVADSGEGRWTVQDAVELGVPVPVIAASVQTRFYTQQPVSYAGKMLSAMRRAFGGHAVKTIQQPKVEGHVPEVDPLATPGEASTPAGLKGEKQ</sequence>
<keyword evidence="3" id="KW-0311">Gluconate utilization</keyword>
<dbReference type="Gene3D" id="1.10.1040.10">
    <property type="entry name" value="N-(1-d-carboxylethyl)-l-norvaline Dehydrogenase, domain 2"/>
    <property type="match status" value="1"/>
</dbReference>
<organism evidence="6 7">
    <name type="scientific">Deinococcus yavapaiensis KR-236</name>
    <dbReference type="NCBI Taxonomy" id="694435"/>
    <lineage>
        <taxon>Bacteria</taxon>
        <taxon>Thermotogati</taxon>
        <taxon>Deinococcota</taxon>
        <taxon>Deinococci</taxon>
        <taxon>Deinococcales</taxon>
        <taxon>Deinococcaceae</taxon>
        <taxon>Deinococcus</taxon>
    </lineage>
</organism>
<proteinExistence type="inferred from homology"/>
<dbReference type="InterPro" id="IPR006114">
    <property type="entry name" value="6PGDH_C"/>
</dbReference>
<gene>
    <name evidence="6" type="ORF">DES52_10133</name>
</gene>
<dbReference type="InterPro" id="IPR006183">
    <property type="entry name" value="Pgluconate_DH"/>
</dbReference>
<dbReference type="GO" id="GO:0004616">
    <property type="term" value="F:phosphogluconate dehydrogenase (decarboxylating) activity"/>
    <property type="evidence" value="ECO:0007669"/>
    <property type="project" value="InterPro"/>
</dbReference>
<dbReference type="InterPro" id="IPR006115">
    <property type="entry name" value="6PGDH_NADP-bd"/>
</dbReference>
<evidence type="ECO:0000256" key="1">
    <source>
        <dbReference type="ARBA" id="ARBA00008419"/>
    </source>
</evidence>
<evidence type="ECO:0000313" key="7">
    <source>
        <dbReference type="Proteomes" id="UP000248326"/>
    </source>
</evidence>
<feature type="domain" description="6-phosphogluconate dehydrogenase C-terminal" evidence="5">
    <location>
        <begin position="165"/>
        <end position="309"/>
    </location>
</feature>
<dbReference type="Proteomes" id="UP000248326">
    <property type="component" value="Unassembled WGS sequence"/>
</dbReference>
<dbReference type="InterPro" id="IPR008927">
    <property type="entry name" value="6-PGluconate_DH-like_C_sf"/>
</dbReference>
<protein>
    <submittedName>
        <fullName evidence="6">6-phosphogluconate dehydrogenase (Decarboxylating)</fullName>
    </submittedName>
</protein>
<dbReference type="PRINTS" id="PR00076">
    <property type="entry name" value="6PGDHDRGNASE"/>
</dbReference>
<dbReference type="GO" id="GO:0006098">
    <property type="term" value="P:pentose-phosphate shunt"/>
    <property type="evidence" value="ECO:0007669"/>
    <property type="project" value="InterPro"/>
</dbReference>
<dbReference type="SMART" id="SM01350">
    <property type="entry name" value="6PGD"/>
    <property type="match status" value="1"/>
</dbReference>
<dbReference type="PROSITE" id="PS00461">
    <property type="entry name" value="6PGD"/>
    <property type="match status" value="1"/>
</dbReference>
<dbReference type="GO" id="GO:0019521">
    <property type="term" value="P:D-gluconate metabolic process"/>
    <property type="evidence" value="ECO:0007669"/>
    <property type="project" value="UniProtKB-KW"/>
</dbReference>
<dbReference type="GO" id="GO:0050661">
    <property type="term" value="F:NADP binding"/>
    <property type="evidence" value="ECO:0007669"/>
    <property type="project" value="InterPro"/>
</dbReference>
<evidence type="ECO:0000256" key="4">
    <source>
        <dbReference type="SAM" id="MobiDB-lite"/>
    </source>
</evidence>
<dbReference type="NCBIfam" id="NF007161">
    <property type="entry name" value="PRK09599.1"/>
    <property type="match status" value="1"/>
</dbReference>
<reference evidence="6 7" key="1">
    <citation type="submission" date="2018-06" db="EMBL/GenBank/DDBJ databases">
        <title>Genomic Encyclopedia of Type Strains, Phase IV (KMG-IV): sequencing the most valuable type-strain genomes for metagenomic binning, comparative biology and taxonomic classification.</title>
        <authorList>
            <person name="Goeker M."/>
        </authorList>
    </citation>
    <scope>NUCLEOTIDE SEQUENCE [LARGE SCALE GENOMIC DNA]</scope>
    <source>
        <strain evidence="6 7">DSM 18048</strain>
    </source>
</reference>
<dbReference type="InterPro" id="IPR006184">
    <property type="entry name" value="6PGdom_BS"/>
</dbReference>
<evidence type="ECO:0000259" key="5">
    <source>
        <dbReference type="SMART" id="SM01350"/>
    </source>
</evidence>
<dbReference type="SUPFAM" id="SSF51735">
    <property type="entry name" value="NAD(P)-binding Rossmann-fold domains"/>
    <property type="match status" value="1"/>
</dbReference>
<accession>A0A318SA50</accession>
<evidence type="ECO:0000256" key="2">
    <source>
        <dbReference type="ARBA" id="ARBA00023002"/>
    </source>
</evidence>
<dbReference type="AlphaFoldDB" id="A0A318SA50"/>
<dbReference type="PANTHER" id="PTHR11811">
    <property type="entry name" value="6-PHOSPHOGLUCONATE DEHYDROGENASE"/>
    <property type="match status" value="1"/>
</dbReference>
<comment type="caution">
    <text evidence="6">The sequence shown here is derived from an EMBL/GenBank/DDBJ whole genome shotgun (WGS) entry which is preliminary data.</text>
</comment>
<dbReference type="EMBL" id="QJSX01000001">
    <property type="protein sequence ID" value="PYE56229.1"/>
    <property type="molecule type" value="Genomic_DNA"/>
</dbReference>
<dbReference type="Pfam" id="PF03446">
    <property type="entry name" value="NAD_binding_2"/>
    <property type="match status" value="1"/>
</dbReference>
<name>A0A318SA50_9DEIO</name>
<evidence type="ECO:0000256" key="3">
    <source>
        <dbReference type="ARBA" id="ARBA00023064"/>
    </source>
</evidence>
<dbReference type="InterPro" id="IPR036291">
    <property type="entry name" value="NAD(P)-bd_dom_sf"/>
</dbReference>